<sequence>MKKKKLLLTTALVGTMAFGATIPTSLAHDALGSDVNKGEERIVFSNEDLKTLESSLLKGRKNVGNFYEAAAVQIQELEGVQNNTADVYAHNGYAYLGTHTANGGNGGVRVFDLKDPSNPVEIAVFAHDVPYTWQEKVIVKSVNTPHFKGDLAAVSVQQTSRNNSSRPDSVGGVLLYDVTDPTDPQKLGFYQLDRRITGTHELYLTTQGNRALVLASSPYADYYTHGENEDFQIIDVSDPSNPEKLWGSDPRELEEISEKFNGYHWDAPDGHTRPVFNHSVITDNNGQYAYVSMWDLGTVIFDIQDPENPVYLGRTEYRDDQKGAAHSAALARGGNILIETREVSNPVGDGYEDAYGYTRILDIKDKTNPVLLSEFTTELTYDIPETSQGRTTFAKTVHDPKVHGNTLYLSYYSGGVIMVDITNPNNPTEIGRYTPESANVWGVFVDRNYVLASDMGQGLKVLARGNKVVNNGKGR</sequence>
<dbReference type="RefSeq" id="WP_250098260.1">
    <property type="nucleotide sequence ID" value="NZ_JAKRYL010000028.1"/>
</dbReference>
<name>A0A9X2CX42_9BACI</name>
<dbReference type="SUPFAM" id="SSF101908">
    <property type="entry name" value="Putative isomerase YbhE"/>
    <property type="match status" value="1"/>
</dbReference>
<dbReference type="Proteomes" id="UP001139150">
    <property type="component" value="Unassembled WGS sequence"/>
</dbReference>
<organism evidence="2 3">
    <name type="scientific">Halalkalibacter alkaliphilus</name>
    <dbReference type="NCBI Taxonomy" id="2917993"/>
    <lineage>
        <taxon>Bacteria</taxon>
        <taxon>Bacillati</taxon>
        <taxon>Bacillota</taxon>
        <taxon>Bacilli</taxon>
        <taxon>Bacillales</taxon>
        <taxon>Bacillaceae</taxon>
        <taxon>Halalkalibacter</taxon>
    </lineage>
</organism>
<feature type="chain" id="PRO_5040746762" description="LVIVD repeat-containing protein" evidence="1">
    <location>
        <begin position="28"/>
        <end position="475"/>
    </location>
</feature>
<comment type="caution">
    <text evidence="2">The sequence shown here is derived from an EMBL/GenBank/DDBJ whole genome shotgun (WGS) entry which is preliminary data.</text>
</comment>
<dbReference type="EMBL" id="JAKRYL010000028">
    <property type="protein sequence ID" value="MCL7749399.1"/>
    <property type="molecule type" value="Genomic_DNA"/>
</dbReference>
<keyword evidence="3" id="KW-1185">Reference proteome</keyword>
<protein>
    <recommendedName>
        <fullName evidence="4">LVIVD repeat-containing protein</fullName>
    </recommendedName>
</protein>
<proteinExistence type="predicted"/>
<evidence type="ECO:0000313" key="3">
    <source>
        <dbReference type="Proteomes" id="UP001139150"/>
    </source>
</evidence>
<dbReference type="Pfam" id="PF08309">
    <property type="entry name" value="LVIVD"/>
    <property type="match status" value="3"/>
</dbReference>
<evidence type="ECO:0008006" key="4">
    <source>
        <dbReference type="Google" id="ProtNLM"/>
    </source>
</evidence>
<reference evidence="2" key="1">
    <citation type="submission" date="2022-02" db="EMBL/GenBank/DDBJ databases">
        <title>Halalkalibacter sp. nov. isolated from Lonar Lake, India.</title>
        <authorList>
            <person name="Joshi A."/>
            <person name="Thite S."/>
            <person name="Lodha T."/>
        </authorList>
    </citation>
    <scope>NUCLEOTIDE SEQUENCE</scope>
    <source>
        <strain evidence="2">MEB205</strain>
    </source>
</reference>
<keyword evidence="1" id="KW-0732">Signal</keyword>
<evidence type="ECO:0000313" key="2">
    <source>
        <dbReference type="EMBL" id="MCL7749399.1"/>
    </source>
</evidence>
<evidence type="ECO:0000256" key="1">
    <source>
        <dbReference type="SAM" id="SignalP"/>
    </source>
</evidence>
<dbReference type="InterPro" id="IPR013211">
    <property type="entry name" value="LVIVD"/>
</dbReference>
<gene>
    <name evidence="2" type="ORF">MF646_19965</name>
</gene>
<dbReference type="AlphaFoldDB" id="A0A9X2CX42"/>
<feature type="signal peptide" evidence="1">
    <location>
        <begin position="1"/>
        <end position="27"/>
    </location>
</feature>
<accession>A0A9X2CX42</accession>